<evidence type="ECO:0000313" key="3">
    <source>
        <dbReference type="Proteomes" id="UP000198623"/>
    </source>
</evidence>
<dbReference type="EMBL" id="FOOU01000006">
    <property type="protein sequence ID" value="SFG38240.1"/>
    <property type="molecule type" value="Genomic_DNA"/>
</dbReference>
<accession>A0A1I2RCS9</accession>
<keyword evidence="3" id="KW-1185">Reference proteome</keyword>
<feature type="signal peptide" evidence="1">
    <location>
        <begin position="1"/>
        <end position="19"/>
    </location>
</feature>
<proteinExistence type="predicted"/>
<dbReference type="OrthoDB" id="344729at2"/>
<dbReference type="Proteomes" id="UP000198623">
    <property type="component" value="Unassembled WGS sequence"/>
</dbReference>
<organism evidence="2 3">
    <name type="scientific">Neptunomonas qingdaonensis</name>
    <dbReference type="NCBI Taxonomy" id="1045558"/>
    <lineage>
        <taxon>Bacteria</taxon>
        <taxon>Pseudomonadati</taxon>
        <taxon>Pseudomonadota</taxon>
        <taxon>Gammaproteobacteria</taxon>
        <taxon>Oceanospirillales</taxon>
        <taxon>Oceanospirillaceae</taxon>
        <taxon>Neptunomonas</taxon>
    </lineage>
</organism>
<evidence type="ECO:0000256" key="1">
    <source>
        <dbReference type="SAM" id="SignalP"/>
    </source>
</evidence>
<dbReference type="NCBIfam" id="NF041384">
    <property type="entry name" value="YHS_seleno_dom"/>
    <property type="match status" value="1"/>
</dbReference>
<evidence type="ECO:0008006" key="4">
    <source>
        <dbReference type="Google" id="ProtNLM"/>
    </source>
</evidence>
<gene>
    <name evidence="2" type="ORF">SAMN05216175_10656</name>
</gene>
<sequence>MIKYIPAFLLLLASTLSLANEPVSKSYWGSKAIGGHDTVEYHSPVVRTQHKEVAGDKRFAVEWNNASWHFASQASADKFAADPKRFRPEYNGFCSNALSLGEGLITTDGTVWEFFGDKLHLFYAEQGRQRWLNGDWKTYKQQADTAWAAKLNNAEY</sequence>
<protein>
    <recommendedName>
        <fullName evidence="4">YHS domain-containing protein</fullName>
    </recommendedName>
</protein>
<dbReference type="RefSeq" id="WP_090727654.1">
    <property type="nucleotide sequence ID" value="NZ_FOOU01000006.1"/>
</dbReference>
<evidence type="ECO:0000313" key="2">
    <source>
        <dbReference type="EMBL" id="SFG38240.1"/>
    </source>
</evidence>
<reference evidence="3" key="1">
    <citation type="submission" date="2016-10" db="EMBL/GenBank/DDBJ databases">
        <authorList>
            <person name="Varghese N."/>
            <person name="Submissions S."/>
        </authorList>
    </citation>
    <scope>NUCLEOTIDE SEQUENCE [LARGE SCALE GENOMIC DNA]</scope>
    <source>
        <strain evidence="3">CGMCC 1.10971</strain>
    </source>
</reference>
<dbReference type="STRING" id="1045558.SAMN05216175_10656"/>
<dbReference type="AlphaFoldDB" id="A0A1I2RCS9"/>
<feature type="chain" id="PRO_5011532410" description="YHS domain-containing protein" evidence="1">
    <location>
        <begin position="20"/>
        <end position="156"/>
    </location>
</feature>
<name>A0A1I2RCS9_9GAMM</name>
<keyword evidence="1" id="KW-0732">Signal</keyword>